<accession>A0A1X0XY07</accession>
<dbReference type="InterPro" id="IPR036388">
    <property type="entry name" value="WH-like_DNA-bd_sf"/>
</dbReference>
<proteinExistence type="predicted"/>
<dbReference type="Pfam" id="PF08100">
    <property type="entry name" value="Dimerisation"/>
    <property type="match status" value="1"/>
</dbReference>
<dbReference type="RefSeq" id="WP_084952363.1">
    <property type="nucleotide sequence ID" value="NZ_MZZM01000025.1"/>
</dbReference>
<comment type="caution">
    <text evidence="2">The sequence shown here is derived from an EMBL/GenBank/DDBJ whole genome shotgun (WGS) entry which is preliminary data.</text>
</comment>
<gene>
    <name evidence="2" type="ORF">B5M45_19645</name>
</gene>
<evidence type="ECO:0000259" key="1">
    <source>
        <dbReference type="Pfam" id="PF08100"/>
    </source>
</evidence>
<dbReference type="InterPro" id="IPR036390">
    <property type="entry name" value="WH_DNA-bd_sf"/>
</dbReference>
<evidence type="ECO:0000313" key="2">
    <source>
        <dbReference type="EMBL" id="ORJ57820.1"/>
    </source>
</evidence>
<keyword evidence="3" id="KW-1185">Reference proteome</keyword>
<dbReference type="GO" id="GO:0046983">
    <property type="term" value="F:protein dimerization activity"/>
    <property type="evidence" value="ECO:0007669"/>
    <property type="project" value="InterPro"/>
</dbReference>
<dbReference type="EMBL" id="MZZM01000025">
    <property type="protein sequence ID" value="ORJ57820.1"/>
    <property type="molecule type" value="Genomic_DNA"/>
</dbReference>
<dbReference type="SUPFAM" id="SSF46785">
    <property type="entry name" value="Winged helix' DNA-binding domain"/>
    <property type="match status" value="1"/>
</dbReference>
<protein>
    <recommendedName>
        <fullName evidence="1">O-methyltransferase dimerisation domain-containing protein</fullName>
    </recommendedName>
</protein>
<dbReference type="Proteomes" id="UP000193040">
    <property type="component" value="Unassembled WGS sequence"/>
</dbReference>
<name>A0A1X0XY07_MYCSI</name>
<dbReference type="AlphaFoldDB" id="A0A1X0XY07"/>
<sequence>MFSPFAPWTAAGDPHEQMVSVVFTYWACRTVFAVADLSIADHLADGSLTAVEVAAREGVHPDTTPRLMRAGIAVSLLTEGTHGRFTSTPLLDALRRADPRSPRPFVLSALGEWMPWKDFTSGLRTGVTPSRAMQGGDGFQYSAARSCRLTAARHRTMS</sequence>
<dbReference type="InterPro" id="IPR012967">
    <property type="entry name" value="COMT_dimerisation"/>
</dbReference>
<organism evidence="2 3">
    <name type="scientific">Mycobacterium simiae</name>
    <name type="common">Mycobacterium habana</name>
    <dbReference type="NCBI Taxonomy" id="1784"/>
    <lineage>
        <taxon>Bacteria</taxon>
        <taxon>Bacillati</taxon>
        <taxon>Actinomycetota</taxon>
        <taxon>Actinomycetes</taxon>
        <taxon>Mycobacteriales</taxon>
        <taxon>Mycobacteriaceae</taxon>
        <taxon>Mycobacterium</taxon>
        <taxon>Mycobacterium simiae complex</taxon>
    </lineage>
</organism>
<evidence type="ECO:0000313" key="3">
    <source>
        <dbReference type="Proteomes" id="UP000193040"/>
    </source>
</evidence>
<reference evidence="2 3" key="1">
    <citation type="submission" date="2017-03" db="EMBL/GenBank/DDBJ databases">
        <title>Genomic insights into Mycobacterium simiae human colonization.</title>
        <authorList>
            <person name="Steffani J.L."/>
            <person name="Brunck M.E."/>
            <person name="Cruz E."/>
            <person name="Montiel R."/>
            <person name="Barona F."/>
        </authorList>
    </citation>
    <scope>NUCLEOTIDE SEQUENCE [LARGE SCALE GENOMIC DNA]</scope>
    <source>
        <strain evidence="2 3">MsiGto</strain>
    </source>
</reference>
<dbReference type="Gene3D" id="1.10.10.10">
    <property type="entry name" value="Winged helix-like DNA-binding domain superfamily/Winged helix DNA-binding domain"/>
    <property type="match status" value="1"/>
</dbReference>
<feature type="domain" description="O-methyltransferase dimerisation" evidence="1">
    <location>
        <begin position="21"/>
        <end position="90"/>
    </location>
</feature>